<dbReference type="PANTHER" id="PTHR33055">
    <property type="entry name" value="TRANSPOSASE FOR INSERTION SEQUENCE ELEMENT IS1111A"/>
    <property type="match status" value="1"/>
</dbReference>
<dbReference type="Proteomes" id="UP000310477">
    <property type="component" value="Unassembled WGS sequence"/>
</dbReference>
<dbReference type="GO" id="GO:0004803">
    <property type="term" value="F:transposase activity"/>
    <property type="evidence" value="ECO:0007669"/>
    <property type="project" value="InterPro"/>
</dbReference>
<dbReference type="RefSeq" id="WP_136877602.1">
    <property type="nucleotide sequence ID" value="NZ_SWBO01000007.1"/>
</dbReference>
<accession>A0A4U1BVV2</accession>
<proteinExistence type="predicted"/>
<evidence type="ECO:0000313" key="4">
    <source>
        <dbReference type="Proteomes" id="UP000310477"/>
    </source>
</evidence>
<dbReference type="InterPro" id="IPR003346">
    <property type="entry name" value="Transposase_20"/>
</dbReference>
<name>A0A4U1BVV2_9SPHI</name>
<dbReference type="EMBL" id="SWBO01000018">
    <property type="protein sequence ID" value="TKB96507.1"/>
    <property type="molecule type" value="Genomic_DNA"/>
</dbReference>
<dbReference type="InterPro" id="IPR047650">
    <property type="entry name" value="Transpos_IS110"/>
</dbReference>
<evidence type="ECO:0000313" key="3">
    <source>
        <dbReference type="EMBL" id="TKB99485.1"/>
    </source>
</evidence>
<protein>
    <submittedName>
        <fullName evidence="2">IS110 family transposase</fullName>
    </submittedName>
</protein>
<dbReference type="GO" id="GO:0006313">
    <property type="term" value="P:DNA transposition"/>
    <property type="evidence" value="ECO:0007669"/>
    <property type="project" value="InterPro"/>
</dbReference>
<dbReference type="Pfam" id="PF02371">
    <property type="entry name" value="Transposase_20"/>
    <property type="match status" value="1"/>
</dbReference>
<dbReference type="EMBL" id="SWBO01000007">
    <property type="protein sequence ID" value="TKB99485.1"/>
    <property type="molecule type" value="Genomic_DNA"/>
</dbReference>
<feature type="non-terminal residue" evidence="2">
    <location>
        <position position="1"/>
    </location>
</feature>
<dbReference type="GO" id="GO:0003677">
    <property type="term" value="F:DNA binding"/>
    <property type="evidence" value="ECO:0007669"/>
    <property type="project" value="InterPro"/>
</dbReference>
<evidence type="ECO:0000259" key="1">
    <source>
        <dbReference type="Pfam" id="PF02371"/>
    </source>
</evidence>
<feature type="domain" description="Transposase IS116/IS110/IS902 C-terminal" evidence="1">
    <location>
        <begin position="2"/>
        <end position="45"/>
    </location>
</feature>
<sequence>FEHSSGISIKGKTRVHRMANKELKRLLHLCALSAIQYNPEIKNYYNRKKDEGKHSMAVLNAVRNKIVLRVAAVVKNQTPFKNNYKMAA</sequence>
<organism evidence="2 4">
    <name type="scientific">Pedobacter cryotolerans</name>
    <dbReference type="NCBI Taxonomy" id="2571270"/>
    <lineage>
        <taxon>Bacteria</taxon>
        <taxon>Pseudomonadati</taxon>
        <taxon>Bacteroidota</taxon>
        <taxon>Sphingobacteriia</taxon>
        <taxon>Sphingobacteriales</taxon>
        <taxon>Sphingobacteriaceae</taxon>
        <taxon>Pedobacter</taxon>
    </lineage>
</organism>
<gene>
    <name evidence="3" type="ORF">FA045_13475</name>
    <name evidence="2" type="ORF">FA045_18275</name>
</gene>
<comment type="caution">
    <text evidence="2">The sequence shown here is derived from an EMBL/GenBank/DDBJ whole genome shotgun (WGS) entry which is preliminary data.</text>
</comment>
<keyword evidence="4" id="KW-1185">Reference proteome</keyword>
<evidence type="ECO:0000313" key="2">
    <source>
        <dbReference type="EMBL" id="TKB96507.1"/>
    </source>
</evidence>
<dbReference type="PANTHER" id="PTHR33055:SF3">
    <property type="entry name" value="PUTATIVE TRANSPOSASE FOR IS117-RELATED"/>
    <property type="match status" value="1"/>
</dbReference>
<dbReference type="OrthoDB" id="964423at2"/>
<reference evidence="2 4" key="1">
    <citation type="submission" date="2019-04" db="EMBL/GenBank/DDBJ databases">
        <title>Pedobacter sp. AR-2-6 sp. nov., isolated from Arctic soil.</title>
        <authorList>
            <person name="Dahal R.H."/>
            <person name="Kim D.-U."/>
        </authorList>
    </citation>
    <scope>NUCLEOTIDE SEQUENCE [LARGE SCALE GENOMIC DNA]</scope>
    <source>
        <strain evidence="2 4">AR-2-6</strain>
    </source>
</reference>
<dbReference type="AlphaFoldDB" id="A0A4U1BVV2"/>